<gene>
    <name evidence="1" type="primary">dptF</name>
    <name evidence="1" type="ORF">CCE28_03015</name>
</gene>
<dbReference type="NCBIfam" id="TIGR03238">
    <property type="entry name" value="dnd_assoc_3"/>
    <property type="match status" value="1"/>
</dbReference>
<dbReference type="RefSeq" id="WP_095130859.1">
    <property type="nucleotide sequence ID" value="NZ_NIBG01000002.1"/>
</dbReference>
<sequence>MIENCLLDQLKRLKTSSKESVENLESFSNFKKHMHVKRDVEEELYKLIFNSNNSISPKLILVCGSVGDGKSHLISYMKENNNDLIKNFKLHNDATESFDPEKLCIDTLNEELNDFSDERLSENHNEKMILAINLGTLSNFIDSKYGDRYTLLKQFVEDKKILDMNVEDYSYNEDEPFQYVNFSDYHMYSLTEEGPKSDYMRNIINKVVVKSDENPFYMAYNNGCDNCNYKDQCPIKYNYEFLQRDDVQEKITKLLIKGIITNKAIISTRALLDFIYSILVDVRFDNISRTKLKNILKNLEDKDYIDCMLPSILFTENDTSTIINILTKTDPLNSRNEYVDELVINLNNTQNLLQFFIDNMDIENDFKLKEILDANKNMPNREMKNALIKYFFRLYTFNGKESIANEKLYNEFCRLLYYWNVGDRKNIKELNKKIMESIYLWNGQADRDEININLGKKQSKYKVSQELELRPGKNEFKESDEKEILKFISEFLLNFEDRITDNKAQVSIDYKLYELLSKVRNGYRPNKKERTEYINFSEFINKITDIENRDDQIMFSCNMGKDNKKFVLEVDYDGDFRFVER</sequence>
<dbReference type="OrthoDB" id="257964at2"/>
<dbReference type="EMBL" id="NIBG01000002">
    <property type="protein sequence ID" value="PAB60528.1"/>
    <property type="molecule type" value="Genomic_DNA"/>
</dbReference>
<dbReference type="REBASE" id="259521">
    <property type="entry name" value="Ase2726DptFP"/>
</dbReference>
<dbReference type="AlphaFoldDB" id="A0A267MNN5"/>
<accession>A0A267MNN5</accession>
<name>A0A267MNN5_9FIRM</name>
<evidence type="ECO:0000313" key="1">
    <source>
        <dbReference type="EMBL" id="PAB60528.1"/>
    </source>
</evidence>
<keyword evidence="2" id="KW-1185">Reference proteome</keyword>
<dbReference type="InterPro" id="IPR017647">
    <property type="entry name" value="Dnd_assoc_3"/>
</dbReference>
<reference evidence="1 2" key="1">
    <citation type="submission" date="2017-06" db="EMBL/GenBank/DDBJ databases">
        <title>Draft genome sequence of anaerobic fermentative bacterium Anaeromicrobium sediminis DY2726D isolated from West Pacific Ocean sediments.</title>
        <authorList>
            <person name="Zeng X."/>
        </authorList>
    </citation>
    <scope>NUCLEOTIDE SEQUENCE [LARGE SCALE GENOMIC DNA]</scope>
    <source>
        <strain evidence="1 2">DY2726D</strain>
    </source>
</reference>
<proteinExistence type="predicted"/>
<evidence type="ECO:0000313" key="2">
    <source>
        <dbReference type="Proteomes" id="UP000216024"/>
    </source>
</evidence>
<comment type="caution">
    <text evidence="1">The sequence shown here is derived from an EMBL/GenBank/DDBJ whole genome shotgun (WGS) entry which is preliminary data.</text>
</comment>
<organism evidence="1 2">
    <name type="scientific">Anaeromicrobium sediminis</name>
    <dbReference type="NCBI Taxonomy" id="1478221"/>
    <lineage>
        <taxon>Bacteria</taxon>
        <taxon>Bacillati</taxon>
        <taxon>Bacillota</taxon>
        <taxon>Clostridia</taxon>
        <taxon>Peptostreptococcales</taxon>
        <taxon>Thermotaleaceae</taxon>
        <taxon>Anaeromicrobium</taxon>
    </lineage>
</organism>
<protein>
    <submittedName>
        <fullName evidence="1">DNA phosphorothioation-dependent restriction protein DptF</fullName>
    </submittedName>
</protein>
<dbReference type="Proteomes" id="UP000216024">
    <property type="component" value="Unassembled WGS sequence"/>
</dbReference>